<feature type="region of interest" description="Disordered" evidence="5">
    <location>
        <begin position="100"/>
        <end position="122"/>
    </location>
</feature>
<sequence>MSAAFTRSAKLVFLGAPGAGKGTYATRLCKAWSIPHISTGDIIRAEIKAGSDLGRQFQSYSNTGALVPDELVVAIAKKRLSASDAQRGYLLDGFPRTVPQAEQFQHAGQPGILTHSAGQPGN</sequence>
<dbReference type="Pfam" id="PF00406">
    <property type="entry name" value="ADK"/>
    <property type="match status" value="1"/>
</dbReference>
<evidence type="ECO:0000256" key="5">
    <source>
        <dbReference type="SAM" id="MobiDB-lite"/>
    </source>
</evidence>
<comment type="similarity">
    <text evidence="4">Belongs to the adenylate kinase family.</text>
</comment>
<dbReference type="PANTHER" id="PTHR23359">
    <property type="entry name" value="NUCLEOTIDE KINASE"/>
    <property type="match status" value="1"/>
</dbReference>
<dbReference type="PhylomeDB" id="A0A0G4FBV4"/>
<evidence type="ECO:0008006" key="8">
    <source>
        <dbReference type="Google" id="ProtNLM"/>
    </source>
</evidence>
<keyword evidence="1 4" id="KW-0808">Transferase</keyword>
<dbReference type="InterPro" id="IPR000850">
    <property type="entry name" value="Adenylat/UMP-CMP_kin"/>
</dbReference>
<dbReference type="CDD" id="cd01428">
    <property type="entry name" value="ADK"/>
    <property type="match status" value="1"/>
</dbReference>
<evidence type="ECO:0000313" key="7">
    <source>
        <dbReference type="Proteomes" id="UP000041254"/>
    </source>
</evidence>
<proteinExistence type="inferred from homology"/>
<dbReference type="PROSITE" id="PS00113">
    <property type="entry name" value="ADENYLATE_KINASE"/>
    <property type="match status" value="1"/>
</dbReference>
<gene>
    <name evidence="6" type="ORF">Vbra_14971</name>
</gene>
<evidence type="ECO:0000256" key="4">
    <source>
        <dbReference type="RuleBase" id="RU003330"/>
    </source>
</evidence>
<dbReference type="EMBL" id="CDMY01000405">
    <property type="protein sequence ID" value="CEM10488.1"/>
    <property type="molecule type" value="Genomic_DNA"/>
</dbReference>
<dbReference type="GO" id="GO:0006139">
    <property type="term" value="P:nucleobase-containing compound metabolic process"/>
    <property type="evidence" value="ECO:0007669"/>
    <property type="project" value="InterPro"/>
</dbReference>
<keyword evidence="2" id="KW-0547">Nucleotide-binding</keyword>
<dbReference type="InterPro" id="IPR033690">
    <property type="entry name" value="Adenylat_kinase_CS"/>
</dbReference>
<dbReference type="InterPro" id="IPR027417">
    <property type="entry name" value="P-loop_NTPase"/>
</dbReference>
<dbReference type="OMA" id="YRCVHIS"/>
<dbReference type="VEuPathDB" id="CryptoDB:Vbra_14971"/>
<evidence type="ECO:0000313" key="6">
    <source>
        <dbReference type="EMBL" id="CEM10488.1"/>
    </source>
</evidence>
<organism evidence="6 7">
    <name type="scientific">Vitrella brassicaformis (strain CCMP3155)</name>
    <dbReference type="NCBI Taxonomy" id="1169540"/>
    <lineage>
        <taxon>Eukaryota</taxon>
        <taxon>Sar</taxon>
        <taxon>Alveolata</taxon>
        <taxon>Colpodellida</taxon>
        <taxon>Vitrellaceae</taxon>
        <taxon>Vitrella</taxon>
    </lineage>
</organism>
<evidence type="ECO:0000256" key="2">
    <source>
        <dbReference type="ARBA" id="ARBA00022741"/>
    </source>
</evidence>
<dbReference type="HAMAP" id="MF_00235">
    <property type="entry name" value="Adenylate_kinase_Adk"/>
    <property type="match status" value="1"/>
</dbReference>
<keyword evidence="7" id="KW-1185">Reference proteome</keyword>
<dbReference type="InParanoid" id="A0A0G4FBV4"/>
<accession>A0A0G4FBV4</accession>
<dbReference type="FunCoup" id="A0A0G4FBV4">
    <property type="interactions" value="82"/>
</dbReference>
<dbReference type="GO" id="GO:0005524">
    <property type="term" value="F:ATP binding"/>
    <property type="evidence" value="ECO:0007669"/>
    <property type="project" value="InterPro"/>
</dbReference>
<evidence type="ECO:0000256" key="1">
    <source>
        <dbReference type="ARBA" id="ARBA00022679"/>
    </source>
</evidence>
<dbReference type="Proteomes" id="UP000041254">
    <property type="component" value="Unassembled WGS sequence"/>
</dbReference>
<protein>
    <recommendedName>
        <fullName evidence="8">Adenylate kinase active site lid domain-containing protein</fullName>
    </recommendedName>
</protein>
<keyword evidence="3 4" id="KW-0418">Kinase</keyword>
<evidence type="ECO:0000256" key="3">
    <source>
        <dbReference type="ARBA" id="ARBA00022777"/>
    </source>
</evidence>
<reference evidence="6 7" key="1">
    <citation type="submission" date="2014-11" db="EMBL/GenBank/DDBJ databases">
        <authorList>
            <person name="Zhu J."/>
            <person name="Qi W."/>
            <person name="Song R."/>
        </authorList>
    </citation>
    <scope>NUCLEOTIDE SEQUENCE [LARGE SCALE GENOMIC DNA]</scope>
</reference>
<dbReference type="Gene3D" id="3.40.50.300">
    <property type="entry name" value="P-loop containing nucleotide triphosphate hydrolases"/>
    <property type="match status" value="1"/>
</dbReference>
<dbReference type="AlphaFoldDB" id="A0A0G4FBV4"/>
<name>A0A0G4FBV4_VITBC</name>
<dbReference type="OrthoDB" id="439792at2759"/>
<dbReference type="PRINTS" id="PR00094">
    <property type="entry name" value="ADENYLTKNASE"/>
</dbReference>
<dbReference type="GO" id="GO:0019205">
    <property type="term" value="F:nucleobase-containing compound kinase activity"/>
    <property type="evidence" value="ECO:0007669"/>
    <property type="project" value="InterPro"/>
</dbReference>
<dbReference type="SUPFAM" id="SSF52540">
    <property type="entry name" value="P-loop containing nucleoside triphosphate hydrolases"/>
    <property type="match status" value="1"/>
</dbReference>